<reference evidence="3" key="2">
    <citation type="submission" date="2020-09" db="EMBL/GenBank/DDBJ databases">
        <authorList>
            <person name="Sun Q."/>
            <person name="Ohkuma M."/>
        </authorList>
    </citation>
    <scope>NUCLEOTIDE SEQUENCE</scope>
    <source>
        <strain evidence="3">JCM 4490</strain>
    </source>
</reference>
<dbReference type="Pfam" id="PF18915">
    <property type="entry name" value="DUF5667"/>
    <property type="match status" value="1"/>
</dbReference>
<evidence type="ECO:0000313" key="4">
    <source>
        <dbReference type="Proteomes" id="UP000620224"/>
    </source>
</evidence>
<evidence type="ECO:0000313" key="3">
    <source>
        <dbReference type="EMBL" id="GGW58457.1"/>
    </source>
</evidence>
<reference evidence="3" key="1">
    <citation type="journal article" date="2014" name="Int. J. Syst. Evol. Microbiol.">
        <title>Complete genome sequence of Corynebacterium casei LMG S-19264T (=DSM 44701T), isolated from a smear-ripened cheese.</title>
        <authorList>
            <consortium name="US DOE Joint Genome Institute (JGI-PGF)"/>
            <person name="Walter F."/>
            <person name="Albersmeier A."/>
            <person name="Kalinowski J."/>
            <person name="Ruckert C."/>
        </authorList>
    </citation>
    <scope>NUCLEOTIDE SEQUENCE</scope>
    <source>
        <strain evidence="3">JCM 4490</strain>
    </source>
</reference>
<organism evidence="3 4">
    <name type="scientific">Streptomyces lucensis JCM 4490</name>
    <dbReference type="NCBI Taxonomy" id="1306176"/>
    <lineage>
        <taxon>Bacteria</taxon>
        <taxon>Bacillati</taxon>
        <taxon>Actinomycetota</taxon>
        <taxon>Actinomycetes</taxon>
        <taxon>Kitasatosporales</taxon>
        <taxon>Streptomycetaceae</taxon>
        <taxon>Streptomyces</taxon>
    </lineage>
</organism>
<feature type="region of interest" description="Disordered" evidence="1">
    <location>
        <begin position="107"/>
        <end position="130"/>
    </location>
</feature>
<evidence type="ECO:0000259" key="2">
    <source>
        <dbReference type="Pfam" id="PF18915"/>
    </source>
</evidence>
<comment type="caution">
    <text evidence="3">The sequence shown here is derived from an EMBL/GenBank/DDBJ whole genome shotgun (WGS) entry which is preliminary data.</text>
</comment>
<protein>
    <recommendedName>
        <fullName evidence="2">DUF5667 domain-containing protein</fullName>
    </recommendedName>
</protein>
<dbReference type="EMBL" id="BMUE01000008">
    <property type="protein sequence ID" value="GGW58457.1"/>
    <property type="molecule type" value="Genomic_DNA"/>
</dbReference>
<dbReference type="AlphaFoldDB" id="A0A918J952"/>
<accession>A0A918J952</accession>
<name>A0A918J952_9ACTN</name>
<feature type="compositionally biased region" description="Basic and acidic residues" evidence="1">
    <location>
        <begin position="381"/>
        <end position="392"/>
    </location>
</feature>
<proteinExistence type="predicted"/>
<feature type="region of interest" description="Disordered" evidence="1">
    <location>
        <begin position="175"/>
        <end position="196"/>
    </location>
</feature>
<feature type="domain" description="DUF5667" evidence="2">
    <location>
        <begin position="231"/>
        <end position="346"/>
    </location>
</feature>
<dbReference type="Proteomes" id="UP000620224">
    <property type="component" value="Unassembled WGS sequence"/>
</dbReference>
<dbReference type="InterPro" id="IPR043725">
    <property type="entry name" value="DUF5667"/>
</dbReference>
<dbReference type="RefSeq" id="WP_308431578.1">
    <property type="nucleotide sequence ID" value="NZ_BMUE01000008.1"/>
</dbReference>
<sequence>MTEHAHHAQPDEQLDPLVADRLAAAQAYLRAHSPLLTPEAQASMLQRVKQQAAAEEVAVPELASAAPAAVPARIRSLSTGALLLETTGTLLTQPRLRRADGFADVLEDEGTQTGAGERHGSRVADRPADSEQGRLLALANSLQNVPRPTLDPEVKTVQRAQLIAAMEAVADGSLTVAPGRDGGSGAHRASGRGLGKLRPRSAWSRRLAAGGLSVGVAAGAFGGVAAVSTDALPGDTLYGLKRGIEDMRLDLAGDDADRGKVYLDLASTRLQEAGRLMERGRGGELDDESVGEIRKALSGMQQDAAEGHRLLAAAYRKDGSLQPIETLSAFSSNHRKDWTELRGKLPAGLSNLGDKVTSVFDAIEQEVAPLRTFLSSSTGVSHRDAGRAHDAAIRSTSSTREAASPANYATGSADVFLPSWRPDVLPGLGLDREDDSNS</sequence>
<evidence type="ECO:0000256" key="1">
    <source>
        <dbReference type="SAM" id="MobiDB-lite"/>
    </source>
</evidence>
<feature type="region of interest" description="Disordered" evidence="1">
    <location>
        <begin position="378"/>
        <end position="407"/>
    </location>
</feature>
<gene>
    <name evidence="3" type="ORF">GCM10010503_39400</name>
</gene>
<feature type="compositionally biased region" description="Basic and acidic residues" evidence="1">
    <location>
        <begin position="116"/>
        <end position="130"/>
    </location>
</feature>
<keyword evidence="4" id="KW-1185">Reference proteome</keyword>